<sequence length="171" mass="19004">MNPYLDIALRSLAVYTFMLIAIRLTGKKEFSQLNTIDVVLILLISNAVQNAMVGNNTSLLGGLAAAAVLFILNYGLKKLMFKSKGVREFISQHPEILIHDGKLDFNKLSHLGISDDELKEAMREHGVEHYKDVKLAIFEVDGNISIITGDKALKQTHYKRKKAHKTLTVGG</sequence>
<feature type="transmembrane region" description="Helical" evidence="7">
    <location>
        <begin position="7"/>
        <end position="26"/>
    </location>
</feature>
<dbReference type="Pfam" id="PF04239">
    <property type="entry name" value="DUF421"/>
    <property type="match status" value="1"/>
</dbReference>
<comment type="subcellular location">
    <subcellularLocation>
        <location evidence="1">Cell membrane</location>
        <topology evidence="1">Multi-pass membrane protein</topology>
    </subcellularLocation>
</comment>
<keyword evidence="3" id="KW-1003">Cell membrane</keyword>
<keyword evidence="10" id="KW-1185">Reference proteome</keyword>
<evidence type="ECO:0000256" key="1">
    <source>
        <dbReference type="ARBA" id="ARBA00004651"/>
    </source>
</evidence>
<proteinExistence type="inferred from homology"/>
<protein>
    <submittedName>
        <fullName evidence="9">DUF421 domain-containing protein</fullName>
    </submittedName>
</protein>
<evidence type="ECO:0000256" key="2">
    <source>
        <dbReference type="ARBA" id="ARBA00006448"/>
    </source>
</evidence>
<dbReference type="PANTHER" id="PTHR34582:SF6">
    <property type="entry name" value="UPF0702 TRANSMEMBRANE PROTEIN YCAP"/>
    <property type="match status" value="1"/>
</dbReference>
<evidence type="ECO:0000313" key="9">
    <source>
        <dbReference type="EMBL" id="MBB2144232.1"/>
    </source>
</evidence>
<dbReference type="GO" id="GO:0005886">
    <property type="term" value="C:plasma membrane"/>
    <property type="evidence" value="ECO:0007669"/>
    <property type="project" value="UniProtKB-SubCell"/>
</dbReference>
<keyword evidence="4 7" id="KW-0812">Transmembrane</keyword>
<evidence type="ECO:0000256" key="5">
    <source>
        <dbReference type="ARBA" id="ARBA00022989"/>
    </source>
</evidence>
<evidence type="ECO:0000256" key="3">
    <source>
        <dbReference type="ARBA" id="ARBA00022475"/>
    </source>
</evidence>
<dbReference type="InterPro" id="IPR007353">
    <property type="entry name" value="DUF421"/>
</dbReference>
<dbReference type="RefSeq" id="WP_182920927.1">
    <property type="nucleotide sequence ID" value="NZ_WNXD01000001.1"/>
</dbReference>
<dbReference type="AlphaFoldDB" id="A0A923DYH3"/>
<accession>A0A923DYH3</accession>
<comment type="caution">
    <text evidence="9">The sequence shown here is derived from an EMBL/GenBank/DDBJ whole genome shotgun (WGS) entry which is preliminary data.</text>
</comment>
<comment type="similarity">
    <text evidence="2">Belongs to the UPF0702 family.</text>
</comment>
<organism evidence="9 10">
    <name type="scientific">Pedobacter planticolens</name>
    <dbReference type="NCBI Taxonomy" id="2679964"/>
    <lineage>
        <taxon>Bacteria</taxon>
        <taxon>Pseudomonadati</taxon>
        <taxon>Bacteroidota</taxon>
        <taxon>Sphingobacteriia</taxon>
        <taxon>Sphingobacteriales</taxon>
        <taxon>Sphingobacteriaceae</taxon>
        <taxon>Pedobacter</taxon>
    </lineage>
</organism>
<dbReference type="InterPro" id="IPR023090">
    <property type="entry name" value="UPF0702_alpha/beta_dom_sf"/>
</dbReference>
<keyword evidence="6 7" id="KW-0472">Membrane</keyword>
<evidence type="ECO:0000256" key="4">
    <source>
        <dbReference type="ARBA" id="ARBA00022692"/>
    </source>
</evidence>
<feature type="domain" description="YetF C-terminal" evidence="8">
    <location>
        <begin position="82"/>
        <end position="151"/>
    </location>
</feature>
<keyword evidence="5 7" id="KW-1133">Transmembrane helix</keyword>
<reference evidence="9" key="1">
    <citation type="submission" date="2019-11" db="EMBL/GenBank/DDBJ databases">
        <title>Description of Pedobacter sp. LMG 31464T.</title>
        <authorList>
            <person name="Carlier A."/>
            <person name="Qi S."/>
            <person name="Vandamme P."/>
        </authorList>
    </citation>
    <scope>NUCLEOTIDE SEQUENCE</scope>
    <source>
        <strain evidence="9">LMG 31464</strain>
    </source>
</reference>
<dbReference type="Proteomes" id="UP000601055">
    <property type="component" value="Unassembled WGS sequence"/>
</dbReference>
<evidence type="ECO:0000256" key="7">
    <source>
        <dbReference type="SAM" id="Phobius"/>
    </source>
</evidence>
<evidence type="ECO:0000259" key="8">
    <source>
        <dbReference type="Pfam" id="PF04239"/>
    </source>
</evidence>
<name>A0A923DYH3_9SPHI</name>
<feature type="transmembrane region" description="Helical" evidence="7">
    <location>
        <begin position="58"/>
        <end position="76"/>
    </location>
</feature>
<dbReference type="Gene3D" id="3.30.240.20">
    <property type="entry name" value="bsu07140 like domains"/>
    <property type="match status" value="1"/>
</dbReference>
<dbReference type="EMBL" id="WNXD01000001">
    <property type="protein sequence ID" value="MBB2144232.1"/>
    <property type="molecule type" value="Genomic_DNA"/>
</dbReference>
<evidence type="ECO:0000256" key="6">
    <source>
        <dbReference type="ARBA" id="ARBA00023136"/>
    </source>
</evidence>
<evidence type="ECO:0000313" key="10">
    <source>
        <dbReference type="Proteomes" id="UP000601055"/>
    </source>
</evidence>
<gene>
    <name evidence="9" type="ORF">GM921_01930</name>
</gene>
<dbReference type="PANTHER" id="PTHR34582">
    <property type="entry name" value="UPF0702 TRANSMEMBRANE PROTEIN YCAP"/>
    <property type="match status" value="1"/>
</dbReference>